<dbReference type="Pfam" id="PF15337">
    <property type="entry name" value="Vasculin"/>
    <property type="match status" value="1"/>
</dbReference>
<protein>
    <submittedName>
        <fullName evidence="9">Vasculin-like protein 1 isoform X1</fullName>
    </submittedName>
</protein>
<comment type="similarity">
    <text evidence="2">Belongs to the vasculin family.</text>
</comment>
<feature type="compositionally biased region" description="Polar residues" evidence="7">
    <location>
        <begin position="108"/>
        <end position="117"/>
    </location>
</feature>
<evidence type="ECO:0000256" key="7">
    <source>
        <dbReference type="SAM" id="MobiDB-lite"/>
    </source>
</evidence>
<evidence type="ECO:0000313" key="9">
    <source>
        <dbReference type="RefSeq" id="XP_005112774.1"/>
    </source>
</evidence>
<feature type="region of interest" description="Disordered" evidence="7">
    <location>
        <begin position="1"/>
        <end position="366"/>
    </location>
</feature>
<reference evidence="9" key="1">
    <citation type="submission" date="2025-08" db="UniProtKB">
        <authorList>
            <consortium name="RefSeq"/>
        </authorList>
    </citation>
    <scope>IDENTIFICATION</scope>
</reference>
<dbReference type="PANTHER" id="PTHR14339:SF12">
    <property type="entry name" value="VASCULIN"/>
    <property type="match status" value="1"/>
</dbReference>
<keyword evidence="4" id="KW-0238">DNA-binding</keyword>
<accession>A0ABM0KAD4</accession>
<evidence type="ECO:0000313" key="8">
    <source>
        <dbReference type="Proteomes" id="UP000694888"/>
    </source>
</evidence>
<feature type="compositionally biased region" description="Polar residues" evidence="7">
    <location>
        <begin position="262"/>
        <end position="273"/>
    </location>
</feature>
<keyword evidence="3" id="KW-0805">Transcription regulation</keyword>
<keyword evidence="6" id="KW-0539">Nucleus</keyword>
<proteinExistence type="inferred from homology"/>
<feature type="compositionally biased region" description="Basic and acidic residues" evidence="7">
    <location>
        <begin position="37"/>
        <end position="55"/>
    </location>
</feature>
<dbReference type="Proteomes" id="UP000694888">
    <property type="component" value="Unplaced"/>
</dbReference>
<gene>
    <name evidence="9" type="primary">LOC101846183</name>
</gene>
<organism evidence="8 9">
    <name type="scientific">Aplysia californica</name>
    <name type="common">California sea hare</name>
    <dbReference type="NCBI Taxonomy" id="6500"/>
    <lineage>
        <taxon>Eukaryota</taxon>
        <taxon>Metazoa</taxon>
        <taxon>Spiralia</taxon>
        <taxon>Lophotrochozoa</taxon>
        <taxon>Mollusca</taxon>
        <taxon>Gastropoda</taxon>
        <taxon>Heterobranchia</taxon>
        <taxon>Euthyneura</taxon>
        <taxon>Tectipleura</taxon>
        <taxon>Aplysiida</taxon>
        <taxon>Aplysioidea</taxon>
        <taxon>Aplysiidae</taxon>
        <taxon>Aplysia</taxon>
    </lineage>
</organism>
<dbReference type="GeneID" id="101846183"/>
<name>A0ABM0KAD4_APLCA</name>
<feature type="compositionally biased region" description="Polar residues" evidence="7">
    <location>
        <begin position="291"/>
        <end position="308"/>
    </location>
</feature>
<feature type="compositionally biased region" description="Basic and acidic residues" evidence="7">
    <location>
        <begin position="277"/>
        <end position="290"/>
    </location>
</feature>
<feature type="compositionally biased region" description="Low complexity" evidence="7">
    <location>
        <begin position="87"/>
        <end position="102"/>
    </location>
</feature>
<feature type="compositionally biased region" description="Basic and acidic residues" evidence="7">
    <location>
        <begin position="139"/>
        <end position="168"/>
    </location>
</feature>
<evidence type="ECO:0000256" key="4">
    <source>
        <dbReference type="ARBA" id="ARBA00023125"/>
    </source>
</evidence>
<evidence type="ECO:0000256" key="2">
    <source>
        <dbReference type="ARBA" id="ARBA00010099"/>
    </source>
</evidence>
<dbReference type="RefSeq" id="XP_005112774.1">
    <property type="nucleotide sequence ID" value="XM_005112717.3"/>
</dbReference>
<feature type="compositionally biased region" description="Basic residues" evidence="7">
    <location>
        <begin position="70"/>
        <end position="79"/>
    </location>
</feature>
<dbReference type="InterPro" id="IPR028128">
    <property type="entry name" value="Vasculin_fam"/>
</dbReference>
<feature type="compositionally biased region" description="Low complexity" evidence="7">
    <location>
        <begin position="23"/>
        <end position="33"/>
    </location>
</feature>
<dbReference type="PANTHER" id="PTHR14339">
    <property type="entry name" value="VASCULIN"/>
    <property type="match status" value="1"/>
</dbReference>
<evidence type="ECO:0000256" key="1">
    <source>
        <dbReference type="ARBA" id="ARBA00004123"/>
    </source>
</evidence>
<feature type="compositionally biased region" description="Polar residues" evidence="7">
    <location>
        <begin position="243"/>
        <end position="255"/>
    </location>
</feature>
<evidence type="ECO:0000256" key="5">
    <source>
        <dbReference type="ARBA" id="ARBA00023163"/>
    </source>
</evidence>
<keyword evidence="5" id="KW-0804">Transcription</keyword>
<keyword evidence="8" id="KW-1185">Reference proteome</keyword>
<comment type="subcellular location">
    <subcellularLocation>
        <location evidence="1">Nucleus</location>
    </subcellularLocation>
</comment>
<evidence type="ECO:0000256" key="3">
    <source>
        <dbReference type="ARBA" id="ARBA00023015"/>
    </source>
</evidence>
<evidence type="ECO:0000256" key="6">
    <source>
        <dbReference type="ARBA" id="ARBA00023242"/>
    </source>
</evidence>
<sequence>MAESNEPKQDFAPPWLKFPPADSSKSSSVKSVSYPAERNRQRRDDPYSARPEFSRLHRQSSFDFHEGKRFHQGQSKYRHHSVDDDSYNSPYNYGYYPPGYNYEKYGMQYSSQPSLGRSISRDGKLIPPRPSQGTPRRGGYHEKDHPKDPRNYDGKFRERGSERDRPFSDDFPSLVSNGEPNGEVKPAKPGSGVWENPPKSNRNDDSPDLLKNTSPGIYKALVPNKNGPSKKPARDGLRMNGNVRDSSPLSPSNKSNYKEGTRQSPTPDLTIVTQPKKLGDKKSEFLRALRNESSLRNGDNFQDQNQNAIGKREHSLHGNESPMMEDVNAFTHVNGNHGSDVVNGKESPSCEKEEPAVNGDGGETLVSDVDHINLEGEEEEKRLLLEMGWDEEDDTEYVITDDEIREFQDLLQNHCHGQKNGLKSSLRNVLSKNFANGLNGSNDESEKQSKPL</sequence>